<dbReference type="Pfam" id="PF06314">
    <property type="entry name" value="ADC"/>
    <property type="match status" value="1"/>
</dbReference>
<accession>U1HZE0</accession>
<dbReference type="eggNOG" id="ENOG502S9HK">
    <property type="taxonomic scope" value="Eukaryota"/>
</dbReference>
<dbReference type="Proteomes" id="UP000019373">
    <property type="component" value="Unassembled WGS sequence"/>
</dbReference>
<proteinExistence type="predicted"/>
<organism evidence="1 2">
    <name type="scientific">Endocarpon pusillum (strain Z07020 / HMAS-L-300199)</name>
    <name type="common">Lichen-forming fungus</name>
    <dbReference type="NCBI Taxonomy" id="1263415"/>
    <lineage>
        <taxon>Eukaryota</taxon>
        <taxon>Fungi</taxon>
        <taxon>Dikarya</taxon>
        <taxon>Ascomycota</taxon>
        <taxon>Pezizomycotina</taxon>
        <taxon>Eurotiomycetes</taxon>
        <taxon>Chaetothyriomycetidae</taxon>
        <taxon>Verrucariales</taxon>
        <taxon>Verrucariaceae</taxon>
        <taxon>Endocarpon</taxon>
    </lineage>
</organism>
<keyword evidence="2" id="KW-1185">Reference proteome</keyword>
<gene>
    <name evidence="1" type="ORF">EPUS_09283</name>
</gene>
<reference evidence="2" key="1">
    <citation type="journal article" date="2014" name="BMC Genomics">
        <title>Genome characteristics reveal the impact of lichenization on lichen-forming fungus Endocarpon pusillum Hedwig (Verrucariales, Ascomycota).</title>
        <authorList>
            <person name="Wang Y.-Y."/>
            <person name="Liu B."/>
            <person name="Zhang X.-Y."/>
            <person name="Zhou Q.-M."/>
            <person name="Zhang T."/>
            <person name="Li H."/>
            <person name="Yu Y.-F."/>
            <person name="Zhang X.-L."/>
            <person name="Hao X.-Y."/>
            <person name="Wang M."/>
            <person name="Wang L."/>
            <person name="Wei J.-C."/>
        </authorList>
    </citation>
    <scope>NUCLEOTIDE SEQUENCE [LARGE SCALE GENOMIC DNA]</scope>
    <source>
        <strain evidence="2">Z07020 / HMAS-L-300199</strain>
    </source>
</reference>
<dbReference type="HOGENOM" id="CLU_050866_1_1_1"/>
<dbReference type="GeneID" id="19244111"/>
<dbReference type="InterPro" id="IPR023375">
    <property type="entry name" value="ADC_dom_sf"/>
</dbReference>
<dbReference type="PANTHER" id="PTHR40518:SF1">
    <property type="entry name" value="ACETOACETATE DECARBOXYLASE"/>
    <property type="match status" value="1"/>
</dbReference>
<dbReference type="EMBL" id="KE720770">
    <property type="protein sequence ID" value="ERF76275.1"/>
    <property type="molecule type" value="Genomic_DNA"/>
</dbReference>
<dbReference type="GO" id="GO:0016829">
    <property type="term" value="F:lyase activity"/>
    <property type="evidence" value="ECO:0007669"/>
    <property type="project" value="InterPro"/>
</dbReference>
<dbReference type="RefSeq" id="XP_007786393.1">
    <property type="nucleotide sequence ID" value="XM_007788203.1"/>
</dbReference>
<dbReference type="Gene3D" id="2.40.400.10">
    <property type="entry name" value="Acetoacetate decarboxylase-like"/>
    <property type="match status" value="1"/>
</dbReference>
<dbReference type="OMA" id="GTDQWCS"/>
<protein>
    <recommendedName>
        <fullName evidence="3">Acetoacetate decarboxylase</fullName>
    </recommendedName>
</protein>
<dbReference type="SUPFAM" id="SSF160104">
    <property type="entry name" value="Acetoacetate decarboxylase-like"/>
    <property type="match status" value="1"/>
</dbReference>
<dbReference type="InterPro" id="IPR010451">
    <property type="entry name" value="Acetoacetate_decarboxylase"/>
</dbReference>
<evidence type="ECO:0000313" key="2">
    <source>
        <dbReference type="Proteomes" id="UP000019373"/>
    </source>
</evidence>
<dbReference type="PANTHER" id="PTHR40518">
    <property type="entry name" value="ACETOACETATE DECARBOXYLASE"/>
    <property type="match status" value="1"/>
</dbReference>
<dbReference type="AlphaFoldDB" id="U1HZE0"/>
<evidence type="ECO:0000313" key="1">
    <source>
        <dbReference type="EMBL" id="ERF76275.1"/>
    </source>
</evidence>
<sequence>MSIGNKSFIQAPAPWTCKCEVYWMMFSGGETLPDNVYAPLEAQSASFSHLQEAGRFRGGVGMIQIVRYSDTPVGSYDELVLLPGSFDLPGSTKKYSRITRIYVSQKETCYNGRKNWGIPKHLARFSFSRQSGPTATTGSLKVEVFPPTESATIPFLVVQLKSIRWVPSMPFSTKIMPYVGLDAHLVQPPVPASEQAGEEELTSSNGWLKTLTYLYSPNSSLVWVDVQQPAGKGDPSHDIGTTQGWWPAIKPWTIGLWLRDATLVVETPEKITVNSPDR</sequence>
<evidence type="ECO:0008006" key="3">
    <source>
        <dbReference type="Google" id="ProtNLM"/>
    </source>
</evidence>
<name>U1HZE0_ENDPU</name>
<dbReference type="OrthoDB" id="9970474at2759"/>